<evidence type="ECO:0000313" key="2">
    <source>
        <dbReference type="Proteomes" id="UP000004995"/>
    </source>
</evidence>
<dbReference type="EnsemblPlants" id="KQL24698">
    <property type="protein sequence ID" value="KQL24698"/>
    <property type="gene ID" value="SETIT_033517mg"/>
</dbReference>
<dbReference type="Proteomes" id="UP000004995">
    <property type="component" value="Unassembled WGS sequence"/>
</dbReference>
<sequence length="39" mass="4086">MRSIRPVGYASLSGSFGLNFPSATPSAICKTLLIVSIDD</sequence>
<keyword evidence="2" id="KW-1185">Reference proteome</keyword>
<organism evidence="1 2">
    <name type="scientific">Setaria italica</name>
    <name type="common">Foxtail millet</name>
    <name type="synonym">Panicum italicum</name>
    <dbReference type="NCBI Taxonomy" id="4555"/>
    <lineage>
        <taxon>Eukaryota</taxon>
        <taxon>Viridiplantae</taxon>
        <taxon>Streptophyta</taxon>
        <taxon>Embryophyta</taxon>
        <taxon>Tracheophyta</taxon>
        <taxon>Spermatophyta</taxon>
        <taxon>Magnoliopsida</taxon>
        <taxon>Liliopsida</taxon>
        <taxon>Poales</taxon>
        <taxon>Poaceae</taxon>
        <taxon>PACMAD clade</taxon>
        <taxon>Panicoideae</taxon>
        <taxon>Panicodae</taxon>
        <taxon>Paniceae</taxon>
        <taxon>Cenchrinae</taxon>
        <taxon>Setaria</taxon>
    </lineage>
</organism>
<accession>K4A3R4</accession>
<reference evidence="1" key="2">
    <citation type="submission" date="2018-08" db="UniProtKB">
        <authorList>
            <consortium name="EnsemblPlants"/>
        </authorList>
    </citation>
    <scope>IDENTIFICATION</scope>
    <source>
        <strain evidence="1">Yugu1</strain>
    </source>
</reference>
<proteinExistence type="predicted"/>
<dbReference type="InParanoid" id="K4A3R4"/>
<dbReference type="AlphaFoldDB" id="K4A3R4"/>
<name>K4A3R4_SETIT</name>
<dbReference type="HOGENOM" id="CLU_3320925_0_0_1"/>
<dbReference type="EMBL" id="AGNK02001115">
    <property type="status" value="NOT_ANNOTATED_CDS"/>
    <property type="molecule type" value="Genomic_DNA"/>
</dbReference>
<reference evidence="2" key="1">
    <citation type="journal article" date="2012" name="Nat. Biotechnol.">
        <title>Reference genome sequence of the model plant Setaria.</title>
        <authorList>
            <person name="Bennetzen J.L."/>
            <person name="Schmutz J."/>
            <person name="Wang H."/>
            <person name="Percifield R."/>
            <person name="Hawkins J."/>
            <person name="Pontaroli A.C."/>
            <person name="Estep M."/>
            <person name="Feng L."/>
            <person name="Vaughn J.N."/>
            <person name="Grimwood J."/>
            <person name="Jenkins J."/>
            <person name="Barry K."/>
            <person name="Lindquist E."/>
            <person name="Hellsten U."/>
            <person name="Deshpande S."/>
            <person name="Wang X."/>
            <person name="Wu X."/>
            <person name="Mitros T."/>
            <person name="Triplett J."/>
            <person name="Yang X."/>
            <person name="Ye C.Y."/>
            <person name="Mauro-Herrera M."/>
            <person name="Wang L."/>
            <person name="Li P."/>
            <person name="Sharma M."/>
            <person name="Sharma R."/>
            <person name="Ronald P.C."/>
            <person name="Panaud O."/>
            <person name="Kellogg E.A."/>
            <person name="Brutnell T.P."/>
            <person name="Doust A.N."/>
            <person name="Tuskan G.A."/>
            <person name="Rokhsar D."/>
            <person name="Devos K.M."/>
        </authorList>
    </citation>
    <scope>NUCLEOTIDE SEQUENCE [LARGE SCALE GENOMIC DNA]</scope>
    <source>
        <strain evidence="2">cv. Yugu1</strain>
    </source>
</reference>
<evidence type="ECO:0000313" key="1">
    <source>
        <dbReference type="EnsemblPlants" id="KQL24698"/>
    </source>
</evidence>
<dbReference type="Gramene" id="KQL24698">
    <property type="protein sequence ID" value="KQL24698"/>
    <property type="gene ID" value="SETIT_033517mg"/>
</dbReference>
<protein>
    <submittedName>
        <fullName evidence="1">Uncharacterized protein</fullName>
    </submittedName>
</protein>